<sequence>MRTAKLYRYALPMDSGVILRENKLTERQGWIVEIEQDGKQGRGEIAPLPGFSLESMEEAGQQAQAQLETWVNGGEFSFEALVPSVAFGLSMAKMELNSELPIEGNYQAAPLCSGDPDELIPVLNQMNGKKIAKIKVGLYEAIRDGMIVDLFLESIPDLSLRLDANQAWKLAKAQQFAKYVTPSVRQRIAFIEEPCQSPADSLAFAIDTGIAIAWDETLQKAVREPNFSLDELTGVKAIVIKPSLIGSAYFCIELIGRAQELGIQVVISSSIESSLGLTQLARFSKWQLPEEVPGLDTIGLFKSQLEISWPDCDIPVTPLAEQELVWQG</sequence>
<dbReference type="HAMAP" id="MF_00470">
    <property type="entry name" value="MenC_1"/>
    <property type="match status" value="1"/>
</dbReference>
<evidence type="ECO:0000256" key="3">
    <source>
        <dbReference type="ARBA" id="ARBA00023239"/>
    </source>
</evidence>
<feature type="binding site" evidence="4">
    <location>
        <position position="192"/>
    </location>
    <ligand>
        <name>Mg(2+)</name>
        <dbReference type="ChEBI" id="CHEBI:18420"/>
    </ligand>
</feature>
<dbReference type="SUPFAM" id="SSF54826">
    <property type="entry name" value="Enolase N-terminal domain-like"/>
    <property type="match status" value="1"/>
</dbReference>
<dbReference type="PANTHER" id="PTHR48073">
    <property type="entry name" value="O-SUCCINYLBENZOATE SYNTHASE-RELATED"/>
    <property type="match status" value="1"/>
</dbReference>
<dbReference type="InterPro" id="IPR041338">
    <property type="entry name" value="OSBS_N"/>
</dbReference>
<dbReference type="UniPathway" id="UPA00079"/>
<comment type="cofactor">
    <cofactor evidence="4">
        <name>a divalent metal cation</name>
        <dbReference type="ChEBI" id="CHEBI:60240"/>
    </cofactor>
</comment>
<keyword evidence="4" id="KW-0474">Menaquinone biosynthesis</keyword>
<keyword evidence="1 4" id="KW-0479">Metal-binding</keyword>
<dbReference type="SFLD" id="SFLDG00180">
    <property type="entry name" value="muconate_cycloisomerase"/>
    <property type="match status" value="1"/>
</dbReference>
<dbReference type="Gene3D" id="3.30.390.10">
    <property type="entry name" value="Enolase-like, N-terminal domain"/>
    <property type="match status" value="1"/>
</dbReference>
<feature type="binding site" evidence="4">
    <location>
        <position position="215"/>
    </location>
    <ligand>
        <name>Mg(2+)</name>
        <dbReference type="ChEBI" id="CHEBI:18420"/>
    </ligand>
</feature>
<protein>
    <recommendedName>
        <fullName evidence="4 5">o-succinylbenzoate synthase</fullName>
        <shortName evidence="4">OSB synthase</shortName>
        <shortName evidence="4">OSBS</shortName>
        <ecNumber evidence="4 5">4.2.1.113</ecNumber>
    </recommendedName>
    <alternativeName>
        <fullName evidence="4">4-(2'-carboxyphenyl)-4-oxybutyric acid synthase</fullName>
    </alternativeName>
    <alternativeName>
        <fullName evidence="4">o-succinylbenzoic acid synthase</fullName>
    </alternativeName>
</protein>
<dbReference type="SMART" id="SM00922">
    <property type="entry name" value="MR_MLE"/>
    <property type="match status" value="1"/>
</dbReference>
<comment type="catalytic activity">
    <reaction evidence="4">
        <text>(1R,6R)-6-hydroxy-2-succinyl-cyclohexa-2,4-diene-1-carboxylate = 2-succinylbenzoate + H2O</text>
        <dbReference type="Rhea" id="RHEA:10196"/>
        <dbReference type="ChEBI" id="CHEBI:15377"/>
        <dbReference type="ChEBI" id="CHEBI:18325"/>
        <dbReference type="ChEBI" id="CHEBI:58689"/>
        <dbReference type="EC" id="4.2.1.113"/>
    </reaction>
</comment>
<evidence type="ECO:0000256" key="5">
    <source>
        <dbReference type="NCBIfam" id="TIGR01927"/>
    </source>
</evidence>
<dbReference type="InterPro" id="IPR013342">
    <property type="entry name" value="Mandelate_racemase_C"/>
</dbReference>
<comment type="pathway">
    <text evidence="4">Quinol/quinone metabolism; menaquinone biosynthesis.</text>
</comment>
<proteinExistence type="inferred from homology"/>
<dbReference type="GO" id="GO:0009234">
    <property type="term" value="P:menaquinone biosynthetic process"/>
    <property type="evidence" value="ECO:0007669"/>
    <property type="project" value="UniProtKB-UniRule"/>
</dbReference>
<dbReference type="InterPro" id="IPR010196">
    <property type="entry name" value="OSB_synthase_MenC1"/>
</dbReference>
<dbReference type="AlphaFoldDB" id="A0A1E5D146"/>
<dbReference type="InterPro" id="IPR029017">
    <property type="entry name" value="Enolase-like_N"/>
</dbReference>
<dbReference type="GO" id="GO:0043748">
    <property type="term" value="F:O-succinylbenzoate synthase activity"/>
    <property type="evidence" value="ECO:0007669"/>
    <property type="project" value="UniProtKB-EC"/>
</dbReference>
<keyword evidence="2 4" id="KW-0460">Magnesium</keyword>
<feature type="active site" description="Proton acceptor" evidence="4">
    <location>
        <position position="241"/>
    </location>
</feature>
<organism evidence="7 8">
    <name type="scientific">Vibrio genomosp. F6 str. FF-238</name>
    <dbReference type="NCBI Taxonomy" id="1191298"/>
    <lineage>
        <taxon>Bacteria</taxon>
        <taxon>Pseudomonadati</taxon>
        <taxon>Pseudomonadota</taxon>
        <taxon>Gammaproteobacteria</taxon>
        <taxon>Vibrionales</taxon>
        <taxon>Vibrionaceae</taxon>
        <taxon>Vibrio</taxon>
    </lineage>
</organism>
<dbReference type="RefSeq" id="WP_017051286.1">
    <property type="nucleotide sequence ID" value="NZ_AJYW02000094.1"/>
</dbReference>
<comment type="caution">
    <text evidence="7">The sequence shown here is derived from an EMBL/GenBank/DDBJ whole genome shotgun (WGS) entry which is preliminary data.</text>
</comment>
<dbReference type="Proteomes" id="UP000094165">
    <property type="component" value="Unassembled WGS sequence"/>
</dbReference>
<dbReference type="SFLD" id="SFLDF00009">
    <property type="entry name" value="o-succinylbenzoate_synthase"/>
    <property type="match status" value="1"/>
</dbReference>
<dbReference type="SUPFAM" id="SSF51604">
    <property type="entry name" value="Enolase C-terminal domain-like"/>
    <property type="match status" value="1"/>
</dbReference>
<feature type="binding site" evidence="4">
    <location>
        <position position="163"/>
    </location>
    <ligand>
        <name>Mg(2+)</name>
        <dbReference type="ChEBI" id="CHEBI:18420"/>
    </ligand>
</feature>
<evidence type="ECO:0000256" key="4">
    <source>
        <dbReference type="HAMAP-Rule" id="MF_00470"/>
    </source>
</evidence>
<dbReference type="InterPro" id="IPR036849">
    <property type="entry name" value="Enolase-like_C_sf"/>
</dbReference>
<dbReference type="PANTHER" id="PTHR48073:SF2">
    <property type="entry name" value="O-SUCCINYLBENZOATE SYNTHASE"/>
    <property type="match status" value="1"/>
</dbReference>
<comment type="similarity">
    <text evidence="4">Belongs to the mandelate racemase/muconate lactonizing enzyme family. MenC type 1 subfamily.</text>
</comment>
<dbReference type="NCBIfam" id="TIGR01927">
    <property type="entry name" value="menC_gam_Gplu"/>
    <property type="match status" value="1"/>
</dbReference>
<dbReference type="SFLD" id="SFLDS00001">
    <property type="entry name" value="Enolase"/>
    <property type="match status" value="1"/>
</dbReference>
<evidence type="ECO:0000313" key="7">
    <source>
        <dbReference type="EMBL" id="OEE77077.1"/>
    </source>
</evidence>
<dbReference type="EMBL" id="AJYW02000094">
    <property type="protein sequence ID" value="OEE77077.1"/>
    <property type="molecule type" value="Genomic_DNA"/>
</dbReference>
<accession>A0A1E5D146</accession>
<feature type="domain" description="Mandelate racemase/muconate lactonizing enzyme C-terminal" evidence="6">
    <location>
        <begin position="116"/>
        <end position="211"/>
    </location>
</feature>
<feature type="active site" description="Proton donor" evidence="4">
    <location>
        <position position="135"/>
    </location>
</feature>
<gene>
    <name evidence="4" type="primary">menC</name>
    <name evidence="7" type="ORF">A130_04455</name>
</gene>
<dbReference type="EC" id="4.2.1.113" evidence="4 5"/>
<dbReference type="GO" id="GO:0000287">
    <property type="term" value="F:magnesium ion binding"/>
    <property type="evidence" value="ECO:0007669"/>
    <property type="project" value="UniProtKB-UniRule"/>
</dbReference>
<dbReference type="Pfam" id="PF21508">
    <property type="entry name" value="MenC_N"/>
    <property type="match status" value="1"/>
</dbReference>
<dbReference type="Gene3D" id="3.20.20.120">
    <property type="entry name" value="Enolase-like C-terminal domain"/>
    <property type="match status" value="1"/>
</dbReference>
<dbReference type="Pfam" id="PF13378">
    <property type="entry name" value="MR_MLE_C"/>
    <property type="match status" value="1"/>
</dbReference>
<dbReference type="NCBIfam" id="NF003473">
    <property type="entry name" value="PRK05105.1"/>
    <property type="match status" value="1"/>
</dbReference>
<evidence type="ECO:0000313" key="8">
    <source>
        <dbReference type="Proteomes" id="UP000094165"/>
    </source>
</evidence>
<evidence type="ECO:0000256" key="1">
    <source>
        <dbReference type="ARBA" id="ARBA00022723"/>
    </source>
</evidence>
<name>A0A1E5D146_9VIBR</name>
<dbReference type="UniPathway" id="UPA01057">
    <property type="reaction ID" value="UER00165"/>
</dbReference>
<keyword evidence="3 4" id="KW-0456">Lyase</keyword>
<reference evidence="7 8" key="1">
    <citation type="journal article" date="2012" name="Science">
        <title>Ecological populations of bacteria act as socially cohesive units of antibiotic production and resistance.</title>
        <authorList>
            <person name="Cordero O.X."/>
            <person name="Wildschutte H."/>
            <person name="Kirkup B."/>
            <person name="Proehl S."/>
            <person name="Ngo L."/>
            <person name="Hussain F."/>
            <person name="Le Roux F."/>
            <person name="Mincer T."/>
            <person name="Polz M.F."/>
        </authorList>
    </citation>
    <scope>NUCLEOTIDE SEQUENCE [LARGE SCALE GENOMIC DNA]</scope>
    <source>
        <strain evidence="7 8">FF-238</strain>
    </source>
</reference>
<comment type="function">
    <text evidence="4">Converts 2-succinyl-6-hydroxy-2,4-cyclohexadiene-1-carboxylate (SHCHC) to 2-succinylbenzoate (OSB).</text>
</comment>
<dbReference type="InterPro" id="IPR029065">
    <property type="entry name" value="Enolase_C-like"/>
</dbReference>
<keyword evidence="8" id="KW-1185">Reference proteome</keyword>
<dbReference type="CDD" id="cd03320">
    <property type="entry name" value="OSBS"/>
    <property type="match status" value="1"/>
</dbReference>
<evidence type="ECO:0000256" key="2">
    <source>
        <dbReference type="ARBA" id="ARBA00022842"/>
    </source>
</evidence>
<evidence type="ECO:0000259" key="6">
    <source>
        <dbReference type="SMART" id="SM00922"/>
    </source>
</evidence>
<comment type="pathway">
    <text evidence="4">Quinol/quinone metabolism; 1,4-dihydroxy-2-naphthoate biosynthesis; 1,4-dihydroxy-2-naphthoate from chorismate: step 4/7.</text>
</comment>